<proteinExistence type="inferred from homology"/>
<dbReference type="Pfam" id="PF01648">
    <property type="entry name" value="ACPS"/>
    <property type="match status" value="1"/>
</dbReference>
<dbReference type="Proteomes" id="UP001207930">
    <property type="component" value="Unassembled WGS sequence"/>
</dbReference>
<evidence type="ECO:0000256" key="1">
    <source>
        <dbReference type="ARBA" id="ARBA00010990"/>
    </source>
</evidence>
<dbReference type="EMBL" id="JAPDDS010000004">
    <property type="protein sequence ID" value="MCW1884996.1"/>
    <property type="molecule type" value="Genomic_DNA"/>
</dbReference>
<evidence type="ECO:0000259" key="3">
    <source>
        <dbReference type="Pfam" id="PF01648"/>
    </source>
</evidence>
<dbReference type="SUPFAM" id="SSF56214">
    <property type="entry name" value="4'-phosphopantetheinyl transferase"/>
    <property type="match status" value="2"/>
</dbReference>
<feature type="domain" description="4'-phosphopantetheinyl transferase" evidence="3">
    <location>
        <begin position="110"/>
        <end position="184"/>
    </location>
</feature>
<evidence type="ECO:0000256" key="2">
    <source>
        <dbReference type="ARBA" id="ARBA00022679"/>
    </source>
</evidence>
<dbReference type="PANTHER" id="PTHR12215:SF10">
    <property type="entry name" value="L-AMINOADIPATE-SEMIALDEHYDE DEHYDROGENASE-PHOSPHOPANTETHEINYL TRANSFERASE"/>
    <property type="match status" value="1"/>
</dbReference>
<dbReference type="InterPro" id="IPR008278">
    <property type="entry name" value="4-PPantetheinyl_Trfase_dom"/>
</dbReference>
<accession>A0ABT3FN46</accession>
<dbReference type="PANTHER" id="PTHR12215">
    <property type="entry name" value="PHOSPHOPANTETHEINE TRANSFERASE"/>
    <property type="match status" value="1"/>
</dbReference>
<gene>
    <name evidence="5" type="ORF">OKA04_09680</name>
</gene>
<evidence type="ECO:0000313" key="6">
    <source>
        <dbReference type="Proteomes" id="UP001207930"/>
    </source>
</evidence>
<name>A0ABT3FN46_9BACT</name>
<reference evidence="5 6" key="1">
    <citation type="submission" date="2022-10" db="EMBL/GenBank/DDBJ databases">
        <title>Luteolibacter flavescens strain MCCC 1K03193, whole genome shotgun sequencing project.</title>
        <authorList>
            <person name="Zhao G."/>
            <person name="Shen L."/>
        </authorList>
    </citation>
    <scope>NUCLEOTIDE SEQUENCE [LARGE SCALE GENOMIC DNA]</scope>
    <source>
        <strain evidence="5 6">MCCC 1K03193</strain>
    </source>
</reference>
<comment type="similarity">
    <text evidence="1">Belongs to the P-Pant transferase superfamily. Gsp/Sfp/HetI/AcpT family.</text>
</comment>
<dbReference type="InterPro" id="IPR050559">
    <property type="entry name" value="P-Pant_transferase_sf"/>
</dbReference>
<evidence type="ECO:0000259" key="4">
    <source>
        <dbReference type="Pfam" id="PF22624"/>
    </source>
</evidence>
<keyword evidence="2 5" id="KW-0808">Transferase</keyword>
<dbReference type="RefSeq" id="WP_264500954.1">
    <property type="nucleotide sequence ID" value="NZ_JAPDDS010000004.1"/>
</dbReference>
<dbReference type="InterPro" id="IPR055066">
    <property type="entry name" value="AASDHPPT_N"/>
</dbReference>
<dbReference type="Gene3D" id="3.90.470.20">
    <property type="entry name" value="4'-phosphopantetheinyl transferase domain"/>
    <property type="match status" value="1"/>
</dbReference>
<dbReference type="GO" id="GO:0016740">
    <property type="term" value="F:transferase activity"/>
    <property type="evidence" value="ECO:0007669"/>
    <property type="project" value="UniProtKB-KW"/>
</dbReference>
<keyword evidence="6" id="KW-1185">Reference proteome</keyword>
<dbReference type="Pfam" id="PF22624">
    <property type="entry name" value="AASDHPPT_N"/>
    <property type="match status" value="1"/>
</dbReference>
<dbReference type="InterPro" id="IPR037143">
    <property type="entry name" value="4-PPantetheinyl_Trfase_dom_sf"/>
</dbReference>
<sequence>MPLSPPALGTALVIVVDPVRVGVEATACLSASERTQAERFHFEKDAIHWRACRAALRGVLGEALGIAPGAVGIDHGEHGKPELSPAGSGLHFNLSHCRDLALIALCQDGAVGVDIEPADRAPTLLGCEDAFCHPGEISLLPDEAGPRATMLMDLWTRKEALLKALGTGMSLAPQSVSVADPPASYADDARFRDLRLHALRGAALERHVACLAAPASVSRILLKDWPGTG</sequence>
<feature type="domain" description="4'-phosphopantetheinyl transferase N-terminal" evidence="4">
    <location>
        <begin position="25"/>
        <end position="104"/>
    </location>
</feature>
<protein>
    <submittedName>
        <fullName evidence="5">4'-phosphopantetheinyl transferase superfamily protein</fullName>
    </submittedName>
</protein>
<comment type="caution">
    <text evidence="5">The sequence shown here is derived from an EMBL/GenBank/DDBJ whole genome shotgun (WGS) entry which is preliminary data.</text>
</comment>
<evidence type="ECO:0000313" key="5">
    <source>
        <dbReference type="EMBL" id="MCW1884996.1"/>
    </source>
</evidence>
<organism evidence="5 6">
    <name type="scientific">Luteolibacter flavescens</name>
    <dbReference type="NCBI Taxonomy" id="1859460"/>
    <lineage>
        <taxon>Bacteria</taxon>
        <taxon>Pseudomonadati</taxon>
        <taxon>Verrucomicrobiota</taxon>
        <taxon>Verrucomicrobiia</taxon>
        <taxon>Verrucomicrobiales</taxon>
        <taxon>Verrucomicrobiaceae</taxon>
        <taxon>Luteolibacter</taxon>
    </lineage>
</organism>